<proteinExistence type="predicted"/>
<evidence type="ECO:0000313" key="3">
    <source>
        <dbReference type="Proteomes" id="UP000008784"/>
    </source>
</evidence>
<dbReference type="GeneID" id="22892304"/>
<feature type="region of interest" description="Disordered" evidence="1">
    <location>
        <begin position="28"/>
        <end position="94"/>
    </location>
</feature>
<dbReference type="HOGENOM" id="CLU_1085761_0_0_1"/>
<protein>
    <submittedName>
        <fullName evidence="2">Uncharacterized protein</fullName>
    </submittedName>
</protein>
<evidence type="ECO:0000313" key="2">
    <source>
        <dbReference type="EMBL" id="EGX49876.1"/>
    </source>
</evidence>
<reference evidence="2 3" key="1">
    <citation type="journal article" date="2011" name="PLoS Pathog.">
        <title>Genomic and proteomic analyses of the fungus Arthrobotrys oligospora provide insights into nematode-trap formation.</title>
        <authorList>
            <person name="Yang J."/>
            <person name="Wang L."/>
            <person name="Ji X."/>
            <person name="Feng Y."/>
            <person name="Li X."/>
            <person name="Zou C."/>
            <person name="Xu J."/>
            <person name="Ren Y."/>
            <person name="Mi Q."/>
            <person name="Wu J."/>
            <person name="Liu S."/>
            <person name="Liu Y."/>
            <person name="Huang X."/>
            <person name="Wang H."/>
            <person name="Niu X."/>
            <person name="Li J."/>
            <person name="Liang L."/>
            <person name="Luo Y."/>
            <person name="Ji K."/>
            <person name="Zhou W."/>
            <person name="Yu Z."/>
            <person name="Li G."/>
            <person name="Liu Y."/>
            <person name="Li L."/>
            <person name="Qiao M."/>
            <person name="Feng L."/>
            <person name="Zhang K.-Q."/>
        </authorList>
    </citation>
    <scope>NUCLEOTIDE SEQUENCE [LARGE SCALE GENOMIC DNA]</scope>
    <source>
        <strain evidence="3">ATCC 24927 / CBS 115.81 / DSM 1491</strain>
    </source>
</reference>
<organism evidence="2 3">
    <name type="scientific">Arthrobotrys oligospora (strain ATCC 24927 / CBS 115.81 / DSM 1491)</name>
    <name type="common">Nematode-trapping fungus</name>
    <name type="synonym">Didymozoophaga oligospora</name>
    <dbReference type="NCBI Taxonomy" id="756982"/>
    <lineage>
        <taxon>Eukaryota</taxon>
        <taxon>Fungi</taxon>
        <taxon>Dikarya</taxon>
        <taxon>Ascomycota</taxon>
        <taxon>Pezizomycotina</taxon>
        <taxon>Orbiliomycetes</taxon>
        <taxon>Orbiliales</taxon>
        <taxon>Orbiliaceae</taxon>
        <taxon>Orbilia</taxon>
        <taxon>Orbilia oligospora</taxon>
    </lineage>
</organism>
<evidence type="ECO:0000256" key="1">
    <source>
        <dbReference type="SAM" id="MobiDB-lite"/>
    </source>
</evidence>
<feature type="region of interest" description="Disordered" evidence="1">
    <location>
        <begin position="203"/>
        <end position="256"/>
    </location>
</feature>
<comment type="caution">
    <text evidence="2">The sequence shown here is derived from an EMBL/GenBank/DDBJ whole genome shotgun (WGS) entry which is preliminary data.</text>
</comment>
<dbReference type="EMBL" id="ADOT01000129">
    <property type="protein sequence ID" value="EGX49876.1"/>
    <property type="molecule type" value="Genomic_DNA"/>
</dbReference>
<accession>G1XA59</accession>
<dbReference type="InParanoid" id="G1XA59"/>
<dbReference type="AlphaFoldDB" id="G1XA59"/>
<gene>
    <name evidence="2" type="ORF">AOL_s00076g517</name>
</gene>
<feature type="compositionally biased region" description="Acidic residues" evidence="1">
    <location>
        <begin position="207"/>
        <end position="256"/>
    </location>
</feature>
<sequence length="256" mass="29281">MEVASWLLIEIDDYRVKSLYRNSFKMEEISDSEHPSQSMLTVPASPILSRMPGKGPKPEPSTPRGLKRKTSPPISSRPSKMATPGPSKNPETMTVRGLYKYHGLGRKKLEKYHSPGSLRRYAEAELQKLQAIFDEEIAKIKSTDIPLAQEITFSNIDELVEEAMERLETEKQTLTHLRGVIVLYSRTIFQIAEDLLEEIGYVTASQQEEEDGKEEKEEGDIKDEEMDEDEEGKEEEEDEDEDEDEDENEDDIILVD</sequence>
<dbReference type="RefSeq" id="XP_011121371.1">
    <property type="nucleotide sequence ID" value="XM_011123069.1"/>
</dbReference>
<dbReference type="Proteomes" id="UP000008784">
    <property type="component" value="Unassembled WGS sequence"/>
</dbReference>
<keyword evidence="3" id="KW-1185">Reference proteome</keyword>
<name>G1XA59_ARTOA</name>
<dbReference type="OrthoDB" id="5404951at2759"/>